<feature type="domain" description="TonB-dependent receptor plug" evidence="15">
    <location>
        <begin position="42"/>
        <end position="144"/>
    </location>
</feature>
<evidence type="ECO:0000256" key="10">
    <source>
        <dbReference type="ARBA" id="ARBA00023237"/>
    </source>
</evidence>
<evidence type="ECO:0000259" key="15">
    <source>
        <dbReference type="Pfam" id="PF07715"/>
    </source>
</evidence>
<dbReference type="InterPro" id="IPR039426">
    <property type="entry name" value="TonB-dep_rcpt-like"/>
</dbReference>
<keyword evidence="6 13" id="KW-0732">Signal</keyword>
<evidence type="ECO:0000256" key="7">
    <source>
        <dbReference type="ARBA" id="ARBA00023077"/>
    </source>
</evidence>
<comment type="subcellular location">
    <subcellularLocation>
        <location evidence="1 11">Cell outer membrane</location>
        <topology evidence="1 11">Multi-pass membrane protein</topology>
    </subcellularLocation>
</comment>
<dbReference type="CDD" id="cd01347">
    <property type="entry name" value="ligand_gated_channel"/>
    <property type="match status" value="1"/>
</dbReference>
<dbReference type="PROSITE" id="PS52016">
    <property type="entry name" value="TONB_DEPENDENT_REC_3"/>
    <property type="match status" value="1"/>
</dbReference>
<keyword evidence="4 11" id="KW-1134">Transmembrane beta strand</keyword>
<keyword evidence="3 11" id="KW-0813">Transport</keyword>
<evidence type="ECO:0000256" key="11">
    <source>
        <dbReference type="PROSITE-ProRule" id="PRU01360"/>
    </source>
</evidence>
<dbReference type="InterPro" id="IPR036942">
    <property type="entry name" value="Beta-barrel_TonB_sf"/>
</dbReference>
<gene>
    <name evidence="16" type="ORF">BECKFW1821A_GA0114235_103126</name>
</gene>
<evidence type="ECO:0000256" key="5">
    <source>
        <dbReference type="ARBA" id="ARBA00022692"/>
    </source>
</evidence>
<protein>
    <submittedName>
        <fullName evidence="16">Hemoglobin/transferrin/lactoferrin receptor protein</fullName>
    </submittedName>
</protein>
<keyword evidence="9 16" id="KW-0675">Receptor</keyword>
<dbReference type="Gene3D" id="2.170.130.10">
    <property type="entry name" value="TonB-dependent receptor, plug domain"/>
    <property type="match status" value="1"/>
</dbReference>
<dbReference type="EMBL" id="CAADEW010000031">
    <property type="protein sequence ID" value="VFJ51458.1"/>
    <property type="molecule type" value="Genomic_DNA"/>
</dbReference>
<evidence type="ECO:0000256" key="4">
    <source>
        <dbReference type="ARBA" id="ARBA00022452"/>
    </source>
</evidence>
<evidence type="ECO:0000256" key="1">
    <source>
        <dbReference type="ARBA" id="ARBA00004571"/>
    </source>
</evidence>
<keyword evidence="7 12" id="KW-0798">TonB box</keyword>
<name>A0A450SF77_9GAMM</name>
<feature type="domain" description="TonB-dependent receptor-like beta-barrel" evidence="14">
    <location>
        <begin position="217"/>
        <end position="639"/>
    </location>
</feature>
<dbReference type="AlphaFoldDB" id="A0A450SF77"/>
<evidence type="ECO:0000256" key="2">
    <source>
        <dbReference type="ARBA" id="ARBA00008143"/>
    </source>
</evidence>
<comment type="similarity">
    <text evidence="2">Belongs to the TonB-dependent receptor family. Hemoglobin/haptoglobin binding protein subfamily.</text>
</comment>
<dbReference type="InterPro" id="IPR006315">
    <property type="entry name" value="OM_autotransptr_brl_dom"/>
</dbReference>
<dbReference type="GO" id="GO:0044718">
    <property type="term" value="P:siderophore transmembrane transport"/>
    <property type="evidence" value="ECO:0007669"/>
    <property type="project" value="TreeGrafter"/>
</dbReference>
<dbReference type="Gene3D" id="2.40.170.20">
    <property type="entry name" value="TonB-dependent receptor, beta-barrel domain"/>
    <property type="match status" value="1"/>
</dbReference>
<reference evidence="16" key="1">
    <citation type="submission" date="2019-02" db="EMBL/GenBank/DDBJ databases">
        <authorList>
            <person name="Gruber-Vodicka R. H."/>
            <person name="Seah K. B. B."/>
        </authorList>
    </citation>
    <scope>NUCLEOTIDE SEQUENCE</scope>
    <source>
        <strain evidence="16">BECK_BZ15</strain>
    </source>
</reference>
<dbReference type="InterPro" id="IPR000531">
    <property type="entry name" value="Beta-barrel_TonB"/>
</dbReference>
<dbReference type="SUPFAM" id="SSF56935">
    <property type="entry name" value="Porins"/>
    <property type="match status" value="1"/>
</dbReference>
<proteinExistence type="inferred from homology"/>
<evidence type="ECO:0000256" key="8">
    <source>
        <dbReference type="ARBA" id="ARBA00023136"/>
    </source>
</evidence>
<dbReference type="Pfam" id="PF07715">
    <property type="entry name" value="Plug"/>
    <property type="match status" value="1"/>
</dbReference>
<dbReference type="PANTHER" id="PTHR30069:SF29">
    <property type="entry name" value="HEMOGLOBIN AND HEMOGLOBIN-HAPTOGLOBIN-BINDING PROTEIN 1-RELATED"/>
    <property type="match status" value="1"/>
</dbReference>
<dbReference type="PANTHER" id="PTHR30069">
    <property type="entry name" value="TONB-DEPENDENT OUTER MEMBRANE RECEPTOR"/>
    <property type="match status" value="1"/>
</dbReference>
<keyword evidence="5 11" id="KW-0812">Transmembrane</keyword>
<organism evidence="16">
    <name type="scientific">Candidatus Kentrum sp. FW</name>
    <dbReference type="NCBI Taxonomy" id="2126338"/>
    <lineage>
        <taxon>Bacteria</taxon>
        <taxon>Pseudomonadati</taxon>
        <taxon>Pseudomonadota</taxon>
        <taxon>Gammaproteobacteria</taxon>
        <taxon>Candidatus Kentrum</taxon>
    </lineage>
</organism>
<feature type="chain" id="PRO_5019167652" evidence="13">
    <location>
        <begin position="21"/>
        <end position="674"/>
    </location>
</feature>
<keyword evidence="10 11" id="KW-0998">Cell outer membrane</keyword>
<dbReference type="InterPro" id="IPR037066">
    <property type="entry name" value="Plug_dom_sf"/>
</dbReference>
<evidence type="ECO:0000256" key="9">
    <source>
        <dbReference type="ARBA" id="ARBA00023170"/>
    </source>
</evidence>
<dbReference type="InterPro" id="IPR012910">
    <property type="entry name" value="Plug_dom"/>
</dbReference>
<dbReference type="NCBIfam" id="TIGR01414">
    <property type="entry name" value="autotrans_barl"/>
    <property type="match status" value="1"/>
</dbReference>
<feature type="signal peptide" evidence="13">
    <location>
        <begin position="1"/>
        <end position="20"/>
    </location>
</feature>
<evidence type="ECO:0000313" key="16">
    <source>
        <dbReference type="EMBL" id="VFJ51458.1"/>
    </source>
</evidence>
<evidence type="ECO:0000256" key="13">
    <source>
        <dbReference type="SAM" id="SignalP"/>
    </source>
</evidence>
<evidence type="ECO:0000256" key="6">
    <source>
        <dbReference type="ARBA" id="ARBA00022729"/>
    </source>
</evidence>
<dbReference type="Pfam" id="PF00593">
    <property type="entry name" value="TonB_dep_Rec_b-barrel"/>
    <property type="match status" value="1"/>
</dbReference>
<evidence type="ECO:0000256" key="3">
    <source>
        <dbReference type="ARBA" id="ARBA00022448"/>
    </source>
</evidence>
<evidence type="ECO:0000256" key="12">
    <source>
        <dbReference type="RuleBase" id="RU003357"/>
    </source>
</evidence>
<dbReference type="GO" id="GO:0009279">
    <property type="term" value="C:cell outer membrane"/>
    <property type="evidence" value="ECO:0007669"/>
    <property type="project" value="UniProtKB-SubCell"/>
</dbReference>
<evidence type="ECO:0000259" key="14">
    <source>
        <dbReference type="Pfam" id="PF00593"/>
    </source>
</evidence>
<accession>A0A450SF77</accession>
<keyword evidence="8 11" id="KW-0472">Membrane</keyword>
<sequence>MKRIPLSIAAALCCTPFVFAEETIMLPEITVTATGSEKDSFDTSLPVNILDVGDLEEKIAVSVAEIFQKEPGVDVVTTGSGSVHPMIRGLHGERVLVLVNGIRLSEQRPGGNHVFSLDPSQIERVEVVRGPASVLYGSDAIGGVINFITREADEETTPDGYFDGEIDAQYEGATDGWKESARLYFGQGRFNGHAGVTYKDMENIETPEGELANSFHEGYTVWGGGNYIGDGWKMYADYSFMEADIGIPSPVAFAEDYFKGEKHQRLALGFEANEFGSAAERFNIDFGWQRHNRHRYRRKITSIPADVLGDLDINIQLDIDTYTLKPQMVLVPNDSHRVTFGLDTFYEDATSGRTIRDSASAWVNPKFDSVPVIPDSTRMGVGAFVQDEIALGDQWVITPGLRADWINARTDGHSRHQLTGKETSESSAVSGNLGLLYKVNDKVNLYGNVGRAFRAPTLLELYFHGPHDVGNDFGDPNLDPEKSWNFDIGLKTRTDRLQTEIGVFYNKVDDYIVKENQGGGDYRYMNYAKVSLYGAEASLDYELGGGFSTFASVSYVRGENDDTGKNLPDIPPLKGHYGVRYDATLGAKSRIWAELAGLTTANQNKIGPNERKTDGYTRGDVRIGIDLNETWSLIAAVENFTDKSYQDHLSSSWQEFGLNDQAGRNVKVMVKARF</sequence>
<dbReference type="GO" id="GO:0015344">
    <property type="term" value="F:siderophore uptake transmembrane transporter activity"/>
    <property type="evidence" value="ECO:0007669"/>
    <property type="project" value="TreeGrafter"/>
</dbReference>